<name>A0A0G2FLP5_9PEZI</name>
<comment type="caution">
    <text evidence="2">The sequence shown here is derived from an EMBL/GenBank/DDBJ whole genome shotgun (WGS) entry which is preliminary data.</text>
</comment>
<dbReference type="EMBL" id="LCUC01000176">
    <property type="protein sequence ID" value="KKY34956.1"/>
    <property type="molecule type" value="Genomic_DNA"/>
</dbReference>
<sequence length="202" mass="22148">MFGLGFHDDQWGEPESLQEEFVRISTQLPNVKWDSIDMDTLILNASLKGPWGVDGDGIFIKVKVDIPHAYPKNKAPKFIIERNAFMPPGAHEKLQSEVHQIAQQFLKRKQNCLAAAFSYLLGEADLTQSTTFFKNVRDLDDGIDVLADESSSEDSDNDIPAGASASMSMSQELMAEVLAQARGQGQGQGQAQIAAVPEGLRI</sequence>
<keyword evidence="3" id="KW-1185">Reference proteome</keyword>
<evidence type="ECO:0000313" key="2">
    <source>
        <dbReference type="EMBL" id="KKY34956.1"/>
    </source>
</evidence>
<dbReference type="GO" id="GO:0035859">
    <property type="term" value="C:Seh1-associated complex"/>
    <property type="evidence" value="ECO:0007669"/>
    <property type="project" value="TreeGrafter"/>
</dbReference>
<dbReference type="Pfam" id="PF05773">
    <property type="entry name" value="RWD"/>
    <property type="match status" value="1"/>
</dbReference>
<accession>A0A0G2FLP5</accession>
<feature type="domain" description="RWD" evidence="1">
    <location>
        <begin position="54"/>
        <end position="120"/>
    </location>
</feature>
<dbReference type="InterPro" id="IPR006575">
    <property type="entry name" value="RWD_dom"/>
</dbReference>
<dbReference type="PANTHER" id="PTHR46170">
    <property type="entry name" value="GATOR COMPLEX PROTEIN WDR59"/>
    <property type="match status" value="1"/>
</dbReference>
<protein>
    <submittedName>
        <fullName evidence="2">Putative wd repeat-containing protein</fullName>
    </submittedName>
</protein>
<evidence type="ECO:0000313" key="3">
    <source>
        <dbReference type="Proteomes" id="UP000034680"/>
    </source>
</evidence>
<reference evidence="2 3" key="2">
    <citation type="submission" date="2015-05" db="EMBL/GenBank/DDBJ databases">
        <authorList>
            <person name="Morales-Cruz A."/>
            <person name="Amrine K.C."/>
            <person name="Cantu D."/>
        </authorList>
    </citation>
    <scope>NUCLEOTIDE SEQUENCE [LARGE SCALE GENOMIC DNA]</scope>
    <source>
        <strain evidence="2">DA912</strain>
    </source>
</reference>
<dbReference type="GO" id="GO:0034198">
    <property type="term" value="P:cellular response to amino acid starvation"/>
    <property type="evidence" value="ECO:0007669"/>
    <property type="project" value="TreeGrafter"/>
</dbReference>
<dbReference type="GO" id="GO:1904263">
    <property type="term" value="P:positive regulation of TORC1 signaling"/>
    <property type="evidence" value="ECO:0007669"/>
    <property type="project" value="TreeGrafter"/>
</dbReference>
<organism evidence="2 3">
    <name type="scientific">Diaporthe ampelina</name>
    <dbReference type="NCBI Taxonomy" id="1214573"/>
    <lineage>
        <taxon>Eukaryota</taxon>
        <taxon>Fungi</taxon>
        <taxon>Dikarya</taxon>
        <taxon>Ascomycota</taxon>
        <taxon>Pezizomycotina</taxon>
        <taxon>Sordariomycetes</taxon>
        <taxon>Sordariomycetidae</taxon>
        <taxon>Diaporthales</taxon>
        <taxon>Diaporthaceae</taxon>
        <taxon>Diaporthe</taxon>
    </lineage>
</organism>
<evidence type="ECO:0000259" key="1">
    <source>
        <dbReference type="Pfam" id="PF05773"/>
    </source>
</evidence>
<dbReference type="STRING" id="1214573.A0A0G2FLP5"/>
<dbReference type="GO" id="GO:0035591">
    <property type="term" value="F:signaling adaptor activity"/>
    <property type="evidence" value="ECO:0007669"/>
    <property type="project" value="TreeGrafter"/>
</dbReference>
<dbReference type="AlphaFoldDB" id="A0A0G2FLP5"/>
<proteinExistence type="predicted"/>
<dbReference type="GO" id="GO:0005774">
    <property type="term" value="C:vacuolar membrane"/>
    <property type="evidence" value="ECO:0007669"/>
    <property type="project" value="TreeGrafter"/>
</dbReference>
<dbReference type="PANTHER" id="PTHR46170:SF1">
    <property type="entry name" value="GATOR COMPLEX PROTEIN WDR59"/>
    <property type="match status" value="1"/>
</dbReference>
<reference evidence="2 3" key="1">
    <citation type="submission" date="2015-05" db="EMBL/GenBank/DDBJ databases">
        <title>Distinctive expansion of gene families associated with plant cell wall degradation and secondary metabolism in the genomes of grapevine trunk pathogens.</title>
        <authorList>
            <person name="Lawrence D.P."/>
            <person name="Travadon R."/>
            <person name="Rolshausen P.E."/>
            <person name="Baumgartner K."/>
        </authorList>
    </citation>
    <scope>NUCLEOTIDE SEQUENCE [LARGE SCALE GENOMIC DNA]</scope>
    <source>
        <strain evidence="2">DA912</strain>
    </source>
</reference>
<dbReference type="Proteomes" id="UP000034680">
    <property type="component" value="Unassembled WGS sequence"/>
</dbReference>
<gene>
    <name evidence="2" type="ORF">UCDDA912_g05046</name>
</gene>
<dbReference type="OrthoDB" id="311712at2759"/>
<dbReference type="InterPro" id="IPR049567">
    <property type="entry name" value="WDR59-like"/>
</dbReference>